<sequence>MNGSCLTPNICCKNVLRWNQYQDLSKRLDLSLLQKNPNYTYHYEGNKKAKQRFSIPNSESIIINLNYTYNAISD</sequence>
<dbReference type="AlphaFoldDB" id="A0A8J8SXH9"/>
<reference evidence="1" key="1">
    <citation type="submission" date="2019-06" db="EMBL/GenBank/DDBJ databases">
        <authorList>
            <person name="Zheng W."/>
        </authorList>
    </citation>
    <scope>NUCLEOTIDE SEQUENCE</scope>
    <source>
        <strain evidence="1">QDHG01</strain>
    </source>
</reference>
<accession>A0A8J8SXH9</accession>
<dbReference type="Proteomes" id="UP000785679">
    <property type="component" value="Unassembled WGS sequence"/>
</dbReference>
<gene>
    <name evidence="1" type="ORF">FGO68_gene4068</name>
</gene>
<comment type="caution">
    <text evidence="1">The sequence shown here is derived from an EMBL/GenBank/DDBJ whole genome shotgun (WGS) entry which is preliminary data.</text>
</comment>
<evidence type="ECO:0000313" key="1">
    <source>
        <dbReference type="EMBL" id="TNV74464.1"/>
    </source>
</evidence>
<proteinExistence type="predicted"/>
<dbReference type="EMBL" id="RRYP01016967">
    <property type="protein sequence ID" value="TNV74464.1"/>
    <property type="molecule type" value="Genomic_DNA"/>
</dbReference>
<organism evidence="1 2">
    <name type="scientific">Halteria grandinella</name>
    <dbReference type="NCBI Taxonomy" id="5974"/>
    <lineage>
        <taxon>Eukaryota</taxon>
        <taxon>Sar</taxon>
        <taxon>Alveolata</taxon>
        <taxon>Ciliophora</taxon>
        <taxon>Intramacronucleata</taxon>
        <taxon>Spirotrichea</taxon>
        <taxon>Stichotrichia</taxon>
        <taxon>Sporadotrichida</taxon>
        <taxon>Halteriidae</taxon>
        <taxon>Halteria</taxon>
    </lineage>
</organism>
<name>A0A8J8SXH9_HALGN</name>
<protein>
    <submittedName>
        <fullName evidence="1">Uncharacterized protein</fullName>
    </submittedName>
</protein>
<evidence type="ECO:0000313" key="2">
    <source>
        <dbReference type="Proteomes" id="UP000785679"/>
    </source>
</evidence>
<keyword evidence="2" id="KW-1185">Reference proteome</keyword>